<organism evidence="3">
    <name type="scientific">Arundo donax</name>
    <name type="common">Giant reed</name>
    <name type="synonym">Donax arundinaceus</name>
    <dbReference type="NCBI Taxonomy" id="35708"/>
    <lineage>
        <taxon>Eukaryota</taxon>
        <taxon>Viridiplantae</taxon>
        <taxon>Streptophyta</taxon>
        <taxon>Embryophyta</taxon>
        <taxon>Tracheophyta</taxon>
        <taxon>Spermatophyta</taxon>
        <taxon>Magnoliopsida</taxon>
        <taxon>Liliopsida</taxon>
        <taxon>Poales</taxon>
        <taxon>Poaceae</taxon>
        <taxon>PACMAD clade</taxon>
        <taxon>Arundinoideae</taxon>
        <taxon>Arundineae</taxon>
        <taxon>Arundo</taxon>
    </lineage>
</organism>
<evidence type="ECO:0008006" key="4">
    <source>
        <dbReference type="Google" id="ProtNLM"/>
    </source>
</evidence>
<feature type="chain" id="PRO_5002047657" description="Secreted protein" evidence="2">
    <location>
        <begin position="20"/>
        <end position="86"/>
    </location>
</feature>
<proteinExistence type="predicted"/>
<name>A0A0A9G547_ARUDO</name>
<feature type="signal peptide" evidence="2">
    <location>
        <begin position="1"/>
        <end position="19"/>
    </location>
</feature>
<protein>
    <recommendedName>
        <fullName evidence="4">Secreted protein</fullName>
    </recommendedName>
</protein>
<dbReference type="EMBL" id="GBRH01177676">
    <property type="protein sequence ID" value="JAE20220.1"/>
    <property type="molecule type" value="Transcribed_RNA"/>
</dbReference>
<evidence type="ECO:0000256" key="1">
    <source>
        <dbReference type="SAM" id="MobiDB-lite"/>
    </source>
</evidence>
<sequence length="86" mass="9462">MWGLARSAWSASLMSSSFSSIILTSARSCAARHSAGRVRPAAKLARSSRATSSAIPPPPFPPGNVDKCSRASKKQRRDATRWCWWW</sequence>
<feature type="region of interest" description="Disordered" evidence="1">
    <location>
        <begin position="34"/>
        <end position="79"/>
    </location>
</feature>
<evidence type="ECO:0000256" key="2">
    <source>
        <dbReference type="SAM" id="SignalP"/>
    </source>
</evidence>
<dbReference type="AlphaFoldDB" id="A0A0A9G547"/>
<evidence type="ECO:0000313" key="3">
    <source>
        <dbReference type="EMBL" id="JAE20220.1"/>
    </source>
</evidence>
<keyword evidence="2" id="KW-0732">Signal</keyword>
<reference evidence="3" key="1">
    <citation type="submission" date="2014-09" db="EMBL/GenBank/DDBJ databases">
        <authorList>
            <person name="Magalhaes I.L.F."/>
            <person name="Oliveira U."/>
            <person name="Santos F.R."/>
            <person name="Vidigal T.H.D.A."/>
            <person name="Brescovit A.D."/>
            <person name="Santos A.J."/>
        </authorList>
    </citation>
    <scope>NUCLEOTIDE SEQUENCE</scope>
    <source>
        <tissue evidence="3">Shoot tissue taken approximately 20 cm above the soil surface</tissue>
    </source>
</reference>
<reference evidence="3" key="2">
    <citation type="journal article" date="2015" name="Data Brief">
        <title>Shoot transcriptome of the giant reed, Arundo donax.</title>
        <authorList>
            <person name="Barrero R.A."/>
            <person name="Guerrero F.D."/>
            <person name="Moolhuijzen P."/>
            <person name="Goolsby J.A."/>
            <person name="Tidwell J."/>
            <person name="Bellgard S.E."/>
            <person name="Bellgard M.I."/>
        </authorList>
    </citation>
    <scope>NUCLEOTIDE SEQUENCE</scope>
    <source>
        <tissue evidence="3">Shoot tissue taken approximately 20 cm above the soil surface</tissue>
    </source>
</reference>
<accession>A0A0A9G547</accession>